<dbReference type="HOGENOM" id="CLU_1939616_0_0_1"/>
<evidence type="ECO:0000313" key="2">
    <source>
        <dbReference type="Proteomes" id="UP000008864"/>
    </source>
</evidence>
<name>A0A087PFI6_TRIRC</name>
<dbReference type="GeneID" id="10377544"/>
<dbReference type="InParanoid" id="A0A087PFI6"/>
<sequence length="130" mass="13807">MTIASVPAGARTTLLNADTRTSELVSQRLLTMDLSVVVDHANLQCSAKTTNASARLTHAETIARSAKLLSNAFMANALAHLVLVEMTVKSARHPSSARMANVFVPRTPVVMTVKNAKPLSNASMDSVLAH</sequence>
<dbReference type="VEuPathDB" id="FungiDB:TERG_11526"/>
<evidence type="ECO:0000313" key="1">
    <source>
        <dbReference type="EMBL" id="KFL60139.1"/>
    </source>
</evidence>
<dbReference type="OrthoDB" id="5425878at2759"/>
<dbReference type="EMBL" id="GG700648">
    <property type="protein sequence ID" value="KFL60139.1"/>
    <property type="molecule type" value="Genomic_DNA"/>
</dbReference>
<proteinExistence type="predicted"/>
<keyword evidence="2" id="KW-1185">Reference proteome</keyword>
<dbReference type="AlphaFoldDB" id="A0A087PFI6"/>
<reference evidence="2" key="1">
    <citation type="journal article" date="2012" name="MBio">
        <title>Comparative genome analysis of Trichophyton rubrum and related dermatophytes reveals candidate genes involved in infection.</title>
        <authorList>
            <person name="Martinez D.A."/>
            <person name="Oliver B.G."/>
            <person name="Graeser Y."/>
            <person name="Goldberg J.M."/>
            <person name="Li W."/>
            <person name="Martinez-Rossi N.M."/>
            <person name="Monod M."/>
            <person name="Shelest E."/>
            <person name="Barton R.C."/>
            <person name="Birch E."/>
            <person name="Brakhage A.A."/>
            <person name="Chen Z."/>
            <person name="Gurr S.J."/>
            <person name="Heiman D."/>
            <person name="Heitman J."/>
            <person name="Kosti I."/>
            <person name="Rossi A."/>
            <person name="Saif S."/>
            <person name="Samalova M."/>
            <person name="Saunders C.W."/>
            <person name="Shea T."/>
            <person name="Summerbell R.C."/>
            <person name="Xu J."/>
            <person name="Young S."/>
            <person name="Zeng Q."/>
            <person name="Birren B.W."/>
            <person name="Cuomo C.A."/>
            <person name="White T.C."/>
        </authorList>
    </citation>
    <scope>NUCLEOTIDE SEQUENCE [LARGE SCALE GENOMIC DNA]</scope>
    <source>
        <strain evidence="2">ATCC MYA-4607 / CBS 118892</strain>
    </source>
</reference>
<dbReference type="OMA" id="CSAKTTN"/>
<dbReference type="Proteomes" id="UP000008864">
    <property type="component" value="Unassembled WGS sequence"/>
</dbReference>
<protein>
    <submittedName>
        <fullName evidence="1">Uncharacterized protein</fullName>
    </submittedName>
</protein>
<accession>A0A087PFI6</accession>
<organism evidence="1 2">
    <name type="scientific">Trichophyton rubrum (strain ATCC MYA-4607 / CBS 118892)</name>
    <name type="common">Athlete's foot fungus</name>
    <dbReference type="NCBI Taxonomy" id="559305"/>
    <lineage>
        <taxon>Eukaryota</taxon>
        <taxon>Fungi</taxon>
        <taxon>Dikarya</taxon>
        <taxon>Ascomycota</taxon>
        <taxon>Pezizomycotina</taxon>
        <taxon>Eurotiomycetes</taxon>
        <taxon>Eurotiomycetidae</taxon>
        <taxon>Onygenales</taxon>
        <taxon>Arthrodermataceae</taxon>
        <taxon>Trichophyton</taxon>
    </lineage>
</organism>
<dbReference type="RefSeq" id="XP_003238217.2">
    <property type="nucleotide sequence ID" value="XM_003238169.2"/>
</dbReference>
<gene>
    <name evidence="1" type="ORF">TERG_11526</name>
</gene>